<feature type="region of interest" description="Disordered" evidence="1">
    <location>
        <begin position="163"/>
        <end position="187"/>
    </location>
</feature>
<comment type="caution">
    <text evidence="4">The sequence shown here is derived from an EMBL/GenBank/DDBJ whole genome shotgun (WGS) entry which is preliminary data.</text>
</comment>
<protein>
    <recommendedName>
        <fullName evidence="6">PTTG1IP</fullName>
    </recommendedName>
</protein>
<dbReference type="Proteomes" id="UP000749559">
    <property type="component" value="Unassembled WGS sequence"/>
</dbReference>
<dbReference type="PANTHER" id="PTHR15191">
    <property type="entry name" value="PROTEIN CBG20567"/>
    <property type="match status" value="1"/>
</dbReference>
<dbReference type="GO" id="GO:0006606">
    <property type="term" value="P:protein import into nucleus"/>
    <property type="evidence" value="ECO:0007669"/>
    <property type="project" value="TreeGrafter"/>
</dbReference>
<evidence type="ECO:0008006" key="6">
    <source>
        <dbReference type="Google" id="ProtNLM"/>
    </source>
</evidence>
<keyword evidence="2" id="KW-0812">Transmembrane</keyword>
<evidence type="ECO:0000313" key="5">
    <source>
        <dbReference type="Proteomes" id="UP000749559"/>
    </source>
</evidence>
<name>A0A8S4P9F5_OWEFU</name>
<dbReference type="GO" id="GO:0005737">
    <property type="term" value="C:cytoplasm"/>
    <property type="evidence" value="ECO:0007669"/>
    <property type="project" value="TreeGrafter"/>
</dbReference>
<feature type="chain" id="PRO_5035735185" description="PTTG1IP" evidence="3">
    <location>
        <begin position="21"/>
        <end position="213"/>
    </location>
</feature>
<organism evidence="4 5">
    <name type="scientific">Owenia fusiformis</name>
    <name type="common">Polychaete worm</name>
    <dbReference type="NCBI Taxonomy" id="6347"/>
    <lineage>
        <taxon>Eukaryota</taxon>
        <taxon>Metazoa</taxon>
        <taxon>Spiralia</taxon>
        <taxon>Lophotrochozoa</taxon>
        <taxon>Annelida</taxon>
        <taxon>Polychaeta</taxon>
        <taxon>Sedentaria</taxon>
        <taxon>Canalipalpata</taxon>
        <taxon>Sabellida</taxon>
        <taxon>Oweniida</taxon>
        <taxon>Oweniidae</taxon>
        <taxon>Owenia</taxon>
    </lineage>
</organism>
<keyword evidence="2" id="KW-1133">Transmembrane helix</keyword>
<evidence type="ECO:0000256" key="3">
    <source>
        <dbReference type="SAM" id="SignalP"/>
    </source>
</evidence>
<accession>A0A8S4P9F5</accession>
<keyword evidence="5" id="KW-1185">Reference proteome</keyword>
<feature type="transmembrane region" description="Helical" evidence="2">
    <location>
        <begin position="123"/>
        <end position="147"/>
    </location>
</feature>
<reference evidence="4" key="1">
    <citation type="submission" date="2022-03" db="EMBL/GenBank/DDBJ databases">
        <authorList>
            <person name="Martin C."/>
        </authorList>
    </citation>
    <scope>NUCLEOTIDE SEQUENCE</scope>
</reference>
<dbReference type="GO" id="GO:0005634">
    <property type="term" value="C:nucleus"/>
    <property type="evidence" value="ECO:0007669"/>
    <property type="project" value="TreeGrafter"/>
</dbReference>
<dbReference type="OrthoDB" id="5829916at2759"/>
<keyword evidence="3" id="KW-0732">Signal</keyword>
<sequence length="213" mass="23781">MKFCLKYGLVIALCIVLVKTQTENNTTQSESTSNTPTTSKPSTTQTPKVSTGKPGPPTTVNPETECERANSTCETCVAVAKCLWCNTGKQKCKPYPVGDIIPRASACPLDDARWGVCWVNFKVLLIVMGVIGGVILLSLGCCIYCCCCRSKGNRTKYLKEEAKMERDREDRKLRSDERRADRQKKHDEIRKKYGIEVKGGLVKDDNPYQRFDA</sequence>
<feature type="signal peptide" evidence="3">
    <location>
        <begin position="1"/>
        <end position="20"/>
    </location>
</feature>
<dbReference type="AlphaFoldDB" id="A0A8S4P9F5"/>
<evidence type="ECO:0000256" key="2">
    <source>
        <dbReference type="SAM" id="Phobius"/>
    </source>
</evidence>
<dbReference type="EMBL" id="CAIIXF020000007">
    <property type="protein sequence ID" value="CAH1790026.1"/>
    <property type="molecule type" value="Genomic_DNA"/>
</dbReference>
<proteinExistence type="predicted"/>
<dbReference type="InterPro" id="IPR052304">
    <property type="entry name" value="PTTG1IP"/>
</dbReference>
<feature type="compositionally biased region" description="Low complexity" evidence="1">
    <location>
        <begin position="25"/>
        <end position="51"/>
    </location>
</feature>
<evidence type="ECO:0000256" key="1">
    <source>
        <dbReference type="SAM" id="MobiDB-lite"/>
    </source>
</evidence>
<gene>
    <name evidence="4" type="ORF">OFUS_LOCUS15289</name>
</gene>
<dbReference type="PANTHER" id="PTHR15191:SF3">
    <property type="entry name" value="PITUITARY TUMOR-TRANSFORMING GENE PROTEIN-BINDING FACTOR"/>
    <property type="match status" value="1"/>
</dbReference>
<feature type="region of interest" description="Disordered" evidence="1">
    <location>
        <begin position="25"/>
        <end position="63"/>
    </location>
</feature>
<evidence type="ECO:0000313" key="4">
    <source>
        <dbReference type="EMBL" id="CAH1790026.1"/>
    </source>
</evidence>
<keyword evidence="2" id="KW-0472">Membrane</keyword>